<evidence type="ECO:0000313" key="10">
    <source>
        <dbReference type="Proteomes" id="UP000647241"/>
    </source>
</evidence>
<evidence type="ECO:0000256" key="5">
    <source>
        <dbReference type="RuleBase" id="RU003495"/>
    </source>
</evidence>
<protein>
    <recommendedName>
        <fullName evidence="4">Probable endolytic peptidoglycan transglycosylase RlpA</fullName>
        <ecNumber evidence="4">4.2.2.-</ecNumber>
    </recommendedName>
</protein>
<comment type="similarity">
    <text evidence="4 5">Belongs to the RlpA family.</text>
</comment>
<feature type="compositionally biased region" description="Polar residues" evidence="6">
    <location>
        <begin position="41"/>
        <end position="52"/>
    </location>
</feature>
<evidence type="ECO:0000256" key="3">
    <source>
        <dbReference type="ARBA" id="ARBA00023316"/>
    </source>
</evidence>
<reference evidence="9" key="1">
    <citation type="journal article" date="2014" name="Int. J. Syst. Evol. Microbiol.">
        <title>Complete genome sequence of Corynebacterium casei LMG S-19264T (=DSM 44701T), isolated from a smear-ripened cheese.</title>
        <authorList>
            <consortium name="US DOE Joint Genome Institute (JGI-PGF)"/>
            <person name="Walter F."/>
            <person name="Albersmeier A."/>
            <person name="Kalinowski J."/>
            <person name="Ruckert C."/>
        </authorList>
    </citation>
    <scope>NUCLEOTIDE SEQUENCE</scope>
    <source>
        <strain evidence="9">CGMCC 1.12997</strain>
    </source>
</reference>
<evidence type="ECO:0000256" key="1">
    <source>
        <dbReference type="ARBA" id="ARBA00022729"/>
    </source>
</evidence>
<evidence type="ECO:0000256" key="4">
    <source>
        <dbReference type="HAMAP-Rule" id="MF_02071"/>
    </source>
</evidence>
<sequence length="253" mass="27514">MSRSRLAYAVTLSALMLLASGCHRETPRAYRQPPPPALPSADTSNRASNAPSRNRDRDMEETPPQPYTEGRPVSSEVGLASWYGPPYAGRKGADGTVYDQNAMTAAHLTLPLGTLVRVTNLTTNQSAVVRITDRGPFVRGRIIDLSLAAAKAIGVYRVGVARVRVEAFASATPQVAGRWCVQVGAFSREKDAVKLKDQLSRRYTTAKVIEFAGPTGHWVRINPLQPDRTHANEVAESIHSADPDALPYIVRTN</sequence>
<keyword evidence="10" id="KW-1185">Reference proteome</keyword>
<dbReference type="EMBL" id="BMGT01000001">
    <property type="protein sequence ID" value="GGG64111.1"/>
    <property type="molecule type" value="Genomic_DNA"/>
</dbReference>
<evidence type="ECO:0000313" key="9">
    <source>
        <dbReference type="EMBL" id="GGG64111.1"/>
    </source>
</evidence>
<dbReference type="PANTHER" id="PTHR34183">
    <property type="entry name" value="ENDOLYTIC PEPTIDOGLYCAN TRANSGLYCOSYLASE RLPA"/>
    <property type="match status" value="1"/>
</dbReference>
<reference evidence="9" key="2">
    <citation type="submission" date="2020-09" db="EMBL/GenBank/DDBJ databases">
        <authorList>
            <person name="Sun Q."/>
            <person name="Zhou Y."/>
        </authorList>
    </citation>
    <scope>NUCLEOTIDE SEQUENCE</scope>
    <source>
        <strain evidence="9">CGMCC 1.12997</strain>
    </source>
</reference>
<dbReference type="GO" id="GO:0000270">
    <property type="term" value="P:peptidoglycan metabolic process"/>
    <property type="evidence" value="ECO:0007669"/>
    <property type="project" value="UniProtKB-UniRule"/>
</dbReference>
<gene>
    <name evidence="4" type="primary">rlpA</name>
    <name evidence="9" type="ORF">GCM10011585_02130</name>
</gene>
<keyword evidence="3 4" id="KW-0961">Cell wall biogenesis/degradation</keyword>
<keyword evidence="4" id="KW-0449">Lipoprotein</keyword>
<dbReference type="InterPro" id="IPR036680">
    <property type="entry name" value="SPOR-like_sf"/>
</dbReference>
<comment type="subcellular location">
    <subcellularLocation>
        <location evidence="4">Cell membrane</location>
        <topology evidence="4">Lipid-anchor</topology>
    </subcellularLocation>
</comment>
<dbReference type="InterPro" id="IPR036908">
    <property type="entry name" value="RlpA-like_sf"/>
</dbReference>
<dbReference type="EC" id="4.2.2.-" evidence="4"/>
<feature type="domain" description="SPOR" evidence="8">
    <location>
        <begin position="173"/>
        <end position="252"/>
    </location>
</feature>
<dbReference type="HAMAP" id="MF_02071">
    <property type="entry name" value="RlpA"/>
    <property type="match status" value="1"/>
</dbReference>
<dbReference type="RefSeq" id="WP_229738993.1">
    <property type="nucleotide sequence ID" value="NZ_BMGT01000001.1"/>
</dbReference>
<dbReference type="CDD" id="cd22268">
    <property type="entry name" value="DPBB_RlpA-like"/>
    <property type="match status" value="1"/>
</dbReference>
<dbReference type="GO" id="GO:0042834">
    <property type="term" value="F:peptidoglycan binding"/>
    <property type="evidence" value="ECO:0007669"/>
    <property type="project" value="InterPro"/>
</dbReference>
<dbReference type="AlphaFoldDB" id="A0A917H1T7"/>
<dbReference type="GO" id="GO:0071555">
    <property type="term" value="P:cell wall organization"/>
    <property type="evidence" value="ECO:0007669"/>
    <property type="project" value="UniProtKB-KW"/>
</dbReference>
<feature type="region of interest" description="Disordered" evidence="6">
    <location>
        <begin position="26"/>
        <end position="75"/>
    </location>
</feature>
<keyword evidence="4" id="KW-0472">Membrane</keyword>
<comment type="caution">
    <text evidence="9">The sequence shown here is derived from an EMBL/GenBank/DDBJ whole genome shotgun (WGS) entry which is preliminary data.</text>
</comment>
<dbReference type="PROSITE" id="PS51724">
    <property type="entry name" value="SPOR"/>
    <property type="match status" value="1"/>
</dbReference>
<keyword evidence="4" id="KW-0564">Palmitate</keyword>
<dbReference type="SUPFAM" id="SSF50685">
    <property type="entry name" value="Barwin-like endoglucanases"/>
    <property type="match status" value="1"/>
</dbReference>
<dbReference type="Gene3D" id="3.30.70.1070">
    <property type="entry name" value="Sporulation related repeat"/>
    <property type="match status" value="1"/>
</dbReference>
<evidence type="ECO:0000256" key="6">
    <source>
        <dbReference type="SAM" id="MobiDB-lite"/>
    </source>
</evidence>
<dbReference type="InterPro" id="IPR034718">
    <property type="entry name" value="RlpA"/>
</dbReference>
<dbReference type="Gene3D" id="2.40.40.10">
    <property type="entry name" value="RlpA-like domain"/>
    <property type="match status" value="1"/>
</dbReference>
<keyword evidence="4" id="KW-1003">Cell membrane</keyword>
<proteinExistence type="inferred from homology"/>
<evidence type="ECO:0000256" key="7">
    <source>
        <dbReference type="SAM" id="SignalP"/>
    </source>
</evidence>
<dbReference type="GO" id="GO:0005886">
    <property type="term" value="C:plasma membrane"/>
    <property type="evidence" value="ECO:0007669"/>
    <property type="project" value="UniProtKB-SubCell"/>
</dbReference>
<organism evidence="9 10">
    <name type="scientific">Edaphobacter dinghuensis</name>
    <dbReference type="NCBI Taxonomy" id="1560005"/>
    <lineage>
        <taxon>Bacteria</taxon>
        <taxon>Pseudomonadati</taxon>
        <taxon>Acidobacteriota</taxon>
        <taxon>Terriglobia</taxon>
        <taxon>Terriglobales</taxon>
        <taxon>Acidobacteriaceae</taxon>
        <taxon>Edaphobacter</taxon>
    </lineage>
</organism>
<dbReference type="InterPro" id="IPR012997">
    <property type="entry name" value="RplA"/>
</dbReference>
<accession>A0A917H1T7</accession>
<evidence type="ECO:0000256" key="2">
    <source>
        <dbReference type="ARBA" id="ARBA00023239"/>
    </source>
</evidence>
<dbReference type="Pfam" id="PF03330">
    <property type="entry name" value="DPBB_1"/>
    <property type="match status" value="1"/>
</dbReference>
<feature type="chain" id="PRO_5036895780" description="Probable endolytic peptidoglycan transglycosylase RlpA" evidence="7">
    <location>
        <begin position="25"/>
        <end position="253"/>
    </location>
</feature>
<dbReference type="PROSITE" id="PS51257">
    <property type="entry name" value="PROKAR_LIPOPROTEIN"/>
    <property type="match status" value="1"/>
</dbReference>
<dbReference type="GO" id="GO:0008932">
    <property type="term" value="F:lytic endotransglycosylase activity"/>
    <property type="evidence" value="ECO:0007669"/>
    <property type="project" value="UniProtKB-UniRule"/>
</dbReference>
<comment type="function">
    <text evidence="4">Lytic transglycosylase with a strong preference for naked glycan strands that lack stem peptides.</text>
</comment>
<keyword evidence="2 4" id="KW-0456">Lyase</keyword>
<keyword evidence="1 7" id="KW-0732">Signal</keyword>
<dbReference type="InterPro" id="IPR009009">
    <property type="entry name" value="RlpA-like_DPBB"/>
</dbReference>
<feature type="signal peptide" evidence="7">
    <location>
        <begin position="1"/>
        <end position="24"/>
    </location>
</feature>
<dbReference type="InterPro" id="IPR007730">
    <property type="entry name" value="SPOR-like_dom"/>
</dbReference>
<dbReference type="NCBIfam" id="TIGR00413">
    <property type="entry name" value="rlpA"/>
    <property type="match status" value="1"/>
</dbReference>
<dbReference type="PANTHER" id="PTHR34183:SF8">
    <property type="entry name" value="ENDOLYTIC PEPTIDOGLYCAN TRANSGLYCOSYLASE RLPA-RELATED"/>
    <property type="match status" value="1"/>
</dbReference>
<dbReference type="Proteomes" id="UP000647241">
    <property type="component" value="Unassembled WGS sequence"/>
</dbReference>
<dbReference type="SUPFAM" id="SSF110997">
    <property type="entry name" value="Sporulation related repeat"/>
    <property type="match status" value="1"/>
</dbReference>
<name>A0A917H1T7_9BACT</name>
<evidence type="ECO:0000259" key="8">
    <source>
        <dbReference type="PROSITE" id="PS51724"/>
    </source>
</evidence>
<dbReference type="Pfam" id="PF05036">
    <property type="entry name" value="SPOR"/>
    <property type="match status" value="1"/>
</dbReference>